<dbReference type="VEuPathDB" id="TriTrypDB:Tc_MARK_6102"/>
<dbReference type="InterPro" id="IPR027417">
    <property type="entry name" value="P-loop_NTPase"/>
</dbReference>
<dbReference type="VEuPathDB" id="TriTrypDB:TCSYLVIO_004632"/>
<dbReference type="GO" id="GO:0051301">
    <property type="term" value="P:cell division"/>
    <property type="evidence" value="ECO:0007669"/>
    <property type="project" value="UniProtKB-KW"/>
</dbReference>
<name>A0A2V2UYI8_TRYCR</name>
<reference evidence="2 3" key="1">
    <citation type="journal article" date="2018" name="Microb. Genom.">
        <title>Expanding an expanded genome: long-read sequencing of Trypanosoma cruzi.</title>
        <authorList>
            <person name="Berna L."/>
            <person name="Rodriguez M."/>
            <person name="Chiribao M.L."/>
            <person name="Parodi-Talice A."/>
            <person name="Pita S."/>
            <person name="Rijo G."/>
            <person name="Alvarez-Valin F."/>
            <person name="Robello C."/>
        </authorList>
    </citation>
    <scope>NUCLEOTIDE SEQUENCE [LARGE SCALE GENOMIC DNA]</scope>
    <source>
        <strain evidence="2 3">Dm28c</strain>
    </source>
</reference>
<dbReference type="VEuPathDB" id="TriTrypDB:TcG_08603"/>
<dbReference type="PANTHER" id="PTHR23077:SF159">
    <property type="entry name" value="PUTATIVE-RELATED"/>
    <property type="match status" value="1"/>
</dbReference>
<evidence type="ECO:0000259" key="1">
    <source>
        <dbReference type="SMART" id="SM00382"/>
    </source>
</evidence>
<dbReference type="Gene3D" id="3.40.50.300">
    <property type="entry name" value="P-loop containing nucleotide triphosphate hydrolases"/>
    <property type="match status" value="1"/>
</dbReference>
<dbReference type="FunFam" id="3.40.50.300:FF:002738">
    <property type="entry name" value="Putative ATPase"/>
    <property type="match status" value="1"/>
</dbReference>
<dbReference type="VEuPathDB" id="TriTrypDB:TcCLB.508231.130"/>
<protein>
    <submittedName>
        <fullName evidence="2">Putative Cell division control protein 48</fullName>
    </submittedName>
</protein>
<dbReference type="VEuPathDB" id="TriTrypDB:C4B63_63g93"/>
<accession>A0A2V2UYI8</accession>
<evidence type="ECO:0000313" key="3">
    <source>
        <dbReference type="Proteomes" id="UP000246121"/>
    </source>
</evidence>
<dbReference type="AlphaFoldDB" id="A0A2V2UYI8"/>
<comment type="caution">
    <text evidence="2">The sequence shown here is derived from an EMBL/GenBank/DDBJ whole genome shotgun (WGS) entry which is preliminary data.</text>
</comment>
<feature type="domain" description="AAA+ ATPase" evidence="1">
    <location>
        <begin position="44"/>
        <end position="229"/>
    </location>
</feature>
<dbReference type="InterPro" id="IPR050168">
    <property type="entry name" value="AAA_ATPase_domain"/>
</dbReference>
<dbReference type="VEuPathDB" id="TriTrypDB:TcYC6_0102340"/>
<dbReference type="GO" id="GO:0005524">
    <property type="term" value="F:ATP binding"/>
    <property type="evidence" value="ECO:0007669"/>
    <property type="project" value="InterPro"/>
</dbReference>
<dbReference type="EMBL" id="PRFA01000063">
    <property type="protein sequence ID" value="PWU89160.1"/>
    <property type="molecule type" value="Genomic_DNA"/>
</dbReference>
<dbReference type="InterPro" id="IPR003959">
    <property type="entry name" value="ATPase_AAA_core"/>
</dbReference>
<evidence type="ECO:0000313" key="2">
    <source>
        <dbReference type="EMBL" id="PWU89160.1"/>
    </source>
</evidence>
<keyword evidence="2" id="KW-0132">Cell division</keyword>
<dbReference type="SUPFAM" id="SSF52540">
    <property type="entry name" value="P-loop containing nucleoside triphosphate hydrolases"/>
    <property type="match status" value="2"/>
</dbReference>
<gene>
    <name evidence="2" type="ORF">C4B63_63g93</name>
</gene>
<dbReference type="InterPro" id="IPR003593">
    <property type="entry name" value="AAA+_ATPase"/>
</dbReference>
<dbReference type="Pfam" id="PF00004">
    <property type="entry name" value="AAA"/>
    <property type="match status" value="1"/>
</dbReference>
<dbReference type="PANTHER" id="PTHR23077">
    <property type="entry name" value="AAA-FAMILY ATPASE"/>
    <property type="match status" value="1"/>
</dbReference>
<dbReference type="VEuPathDB" id="TriTrypDB:TcCL_NonESM09257"/>
<dbReference type="GO" id="GO:0016887">
    <property type="term" value="F:ATP hydrolysis activity"/>
    <property type="evidence" value="ECO:0007669"/>
    <property type="project" value="InterPro"/>
</dbReference>
<feature type="domain" description="AAA+ ATPase" evidence="1">
    <location>
        <begin position="379"/>
        <end position="521"/>
    </location>
</feature>
<keyword evidence="2" id="KW-0131">Cell cycle</keyword>
<proteinExistence type="predicted"/>
<dbReference type="VEuPathDB" id="TriTrypDB:BCY84_11368"/>
<dbReference type="VEuPathDB" id="TriTrypDB:TcBrA4_0012700"/>
<dbReference type="VEuPathDB" id="TriTrypDB:TCDM_08162"/>
<dbReference type="Proteomes" id="UP000246121">
    <property type="component" value="Unassembled WGS sequence"/>
</dbReference>
<organism evidence="2 3">
    <name type="scientific">Trypanosoma cruzi</name>
    <dbReference type="NCBI Taxonomy" id="5693"/>
    <lineage>
        <taxon>Eukaryota</taxon>
        <taxon>Discoba</taxon>
        <taxon>Euglenozoa</taxon>
        <taxon>Kinetoplastea</taxon>
        <taxon>Metakinetoplastina</taxon>
        <taxon>Trypanosomatida</taxon>
        <taxon>Trypanosomatidae</taxon>
        <taxon>Trypanosoma</taxon>
        <taxon>Schizotrypanum</taxon>
    </lineage>
</organism>
<sequence>MQHGTSTEFALTSSTKPQSSHISSFLFAEELLCGVLLHWPHRSQPASLLLCGPSGNGKSHVVCRALQRARGATSRRRVLAVTPKIALSLSRRHVDGSTALREFVRHSIHDAVACPGSHHSGDEDGDAAVIVVLDHMELFITASDNAAGWIRGDRSSSEQSHSTAPHHPVVLTELYDIIRGRELFDEDELRFMHLNTVLFVTLFSGAWEDIDPFARAKLFDAYVPLETPLEEERFAFFRTHTKYPLLWCRAIAARSGGIPYRGLKEIVEHMEDVVHNATPAEHYNKMSVCNDGAVDDAAHNSDSETEAAAAIFSLRAVRAFGTSGSIAAQEYRQSAGYVDVQETRWQDIAGLESVKETLHRLVLRPLHSSTLHRRFGIRPSTGVLLYGPPGTGKTMLARAMATELNASFIYIDLPQLIQAEVGQSERRLRGFFDAARERSPSVMFIDELQAAFGTRRAPQGCLGSTHDMRLVTQFLHLLDKAQEDEEHFTLFVGATNVKEMLDEAVLRAGRLDTLVEVTLPDETARRSMVQRAVYGEWAAWFPANEVASQQALVCAFIKGTVGFSGAELRHAMNVFSLQFIRLASTKTRSGSAEFFQKLQDMMIQKETHSLSTYAQDALTRALTRAARP</sequence>
<dbReference type="VEuPathDB" id="TriTrypDB:TcCLB.506251.50"/>
<dbReference type="Gene3D" id="1.10.8.60">
    <property type="match status" value="1"/>
</dbReference>
<dbReference type="SMART" id="SM00382">
    <property type="entry name" value="AAA"/>
    <property type="match status" value="2"/>
</dbReference>
<dbReference type="VEuPathDB" id="TriTrypDB:C3747_216g39"/>
<dbReference type="VEuPathDB" id="TriTrypDB:ECC02_000459"/>